<dbReference type="EMBL" id="DXBX01000017">
    <property type="protein sequence ID" value="HIZ32341.1"/>
    <property type="molecule type" value="Genomic_DNA"/>
</dbReference>
<name>A0A9D2E7Q5_9BACE</name>
<gene>
    <name evidence="1" type="ORF">H9814_02170</name>
</gene>
<reference evidence="1" key="2">
    <citation type="submission" date="2021-04" db="EMBL/GenBank/DDBJ databases">
        <authorList>
            <person name="Gilroy R."/>
        </authorList>
    </citation>
    <scope>NUCLEOTIDE SEQUENCE</scope>
    <source>
        <strain evidence="1">ChiHjej9B8-1298</strain>
    </source>
</reference>
<reference evidence="1" key="1">
    <citation type="journal article" date="2021" name="PeerJ">
        <title>Extensive microbial diversity within the chicken gut microbiome revealed by metagenomics and culture.</title>
        <authorList>
            <person name="Gilroy R."/>
            <person name="Ravi A."/>
            <person name="Getino M."/>
            <person name="Pursley I."/>
            <person name="Horton D.L."/>
            <person name="Alikhan N.F."/>
            <person name="Baker D."/>
            <person name="Gharbi K."/>
            <person name="Hall N."/>
            <person name="Watson M."/>
            <person name="Adriaenssens E.M."/>
            <person name="Foster-Nyarko E."/>
            <person name="Jarju S."/>
            <person name="Secka A."/>
            <person name="Antonio M."/>
            <person name="Oren A."/>
            <person name="Chaudhuri R.R."/>
            <person name="La Ragione R."/>
            <person name="Hildebrand F."/>
            <person name="Pallen M.J."/>
        </authorList>
    </citation>
    <scope>NUCLEOTIDE SEQUENCE</scope>
    <source>
        <strain evidence="1">ChiHjej9B8-1298</strain>
    </source>
</reference>
<accession>A0A9D2E7Q5</accession>
<comment type="caution">
    <text evidence="1">The sequence shown here is derived from an EMBL/GenBank/DDBJ whole genome shotgun (WGS) entry which is preliminary data.</text>
</comment>
<protein>
    <submittedName>
        <fullName evidence="1">Uncharacterized protein</fullName>
    </submittedName>
</protein>
<evidence type="ECO:0000313" key="2">
    <source>
        <dbReference type="Proteomes" id="UP000824028"/>
    </source>
</evidence>
<organism evidence="1 2">
    <name type="scientific">Candidatus Bacteroides merdigallinarum</name>
    <dbReference type="NCBI Taxonomy" id="2838473"/>
    <lineage>
        <taxon>Bacteria</taxon>
        <taxon>Pseudomonadati</taxon>
        <taxon>Bacteroidota</taxon>
        <taxon>Bacteroidia</taxon>
        <taxon>Bacteroidales</taxon>
        <taxon>Bacteroidaceae</taxon>
        <taxon>Bacteroides</taxon>
    </lineage>
</organism>
<sequence length="233" mass="27444">MSKIENQSNMDFYDLKFLLSKENLSACVTKDTAYPKFKEIAEILLNKTAIRKGHKIYHIKDIEFYLYKNDHRDIITYPRTCEAGQWFFHSSGIDLSFESNVTMQPNEYNLFQPILDSSSFFGGILIRQIYPEGTSSESAKKYRLDGPHKVEWELFDKFDAFNEIKDFPHLVPCENQEREIQSSVRQNLLTSNKTPAQKVKELLNYNYYVCEVQESELVDSFLQYKNAEYRFTV</sequence>
<dbReference type="AlphaFoldDB" id="A0A9D2E7Q5"/>
<proteinExistence type="predicted"/>
<evidence type="ECO:0000313" key="1">
    <source>
        <dbReference type="EMBL" id="HIZ32341.1"/>
    </source>
</evidence>
<dbReference type="Proteomes" id="UP000824028">
    <property type="component" value="Unassembled WGS sequence"/>
</dbReference>